<dbReference type="GO" id="GO:0016887">
    <property type="term" value="F:ATP hydrolysis activity"/>
    <property type="evidence" value="ECO:0007669"/>
    <property type="project" value="InterPro"/>
</dbReference>
<evidence type="ECO:0000256" key="1">
    <source>
        <dbReference type="ARBA" id="ARBA00005417"/>
    </source>
</evidence>
<dbReference type="Pfam" id="PF00005">
    <property type="entry name" value="ABC_tran"/>
    <property type="match status" value="1"/>
</dbReference>
<dbReference type="PROSITE" id="PS00211">
    <property type="entry name" value="ABC_TRANSPORTER_1"/>
    <property type="match status" value="1"/>
</dbReference>
<proteinExistence type="inferred from homology"/>
<evidence type="ECO:0000256" key="3">
    <source>
        <dbReference type="ARBA" id="ARBA00022741"/>
    </source>
</evidence>
<dbReference type="SMART" id="SM00382">
    <property type="entry name" value="AAA"/>
    <property type="match status" value="1"/>
</dbReference>
<name>A0A098Y4U0_9ACTN</name>
<dbReference type="InterPro" id="IPR003593">
    <property type="entry name" value="AAA+_ATPase"/>
</dbReference>
<dbReference type="InterPro" id="IPR017871">
    <property type="entry name" value="ABC_transporter-like_CS"/>
</dbReference>
<evidence type="ECO:0000256" key="4">
    <source>
        <dbReference type="ARBA" id="ARBA00022840"/>
    </source>
</evidence>
<dbReference type="OrthoDB" id="9804819at2"/>
<dbReference type="PANTHER" id="PTHR43335">
    <property type="entry name" value="ABC TRANSPORTER, ATP-BINDING PROTEIN"/>
    <property type="match status" value="1"/>
</dbReference>
<dbReference type="PROSITE" id="PS50893">
    <property type="entry name" value="ABC_TRANSPORTER_2"/>
    <property type="match status" value="1"/>
</dbReference>
<dbReference type="SUPFAM" id="SSF52540">
    <property type="entry name" value="P-loop containing nucleoside triphosphate hydrolases"/>
    <property type="match status" value="1"/>
</dbReference>
<accession>A0A098Y4U0</accession>
<dbReference type="RefSeq" id="WP_036337515.1">
    <property type="nucleotide sequence ID" value="NZ_JPMX01000077.1"/>
</dbReference>
<dbReference type="PANTHER" id="PTHR43335:SF4">
    <property type="entry name" value="ABC TRANSPORTER, ATP-BINDING PROTEIN"/>
    <property type="match status" value="1"/>
</dbReference>
<dbReference type="EMBL" id="JPMX01000077">
    <property type="protein sequence ID" value="KGH45455.1"/>
    <property type="molecule type" value="Genomic_DNA"/>
</dbReference>
<keyword evidence="3" id="KW-0547">Nucleotide-binding</keyword>
<evidence type="ECO:0000313" key="6">
    <source>
        <dbReference type="EMBL" id="KGH45455.1"/>
    </source>
</evidence>
<organism evidence="6 7">
    <name type="scientific">Modestobacter caceresii</name>
    <dbReference type="NCBI Taxonomy" id="1522368"/>
    <lineage>
        <taxon>Bacteria</taxon>
        <taxon>Bacillati</taxon>
        <taxon>Actinomycetota</taxon>
        <taxon>Actinomycetes</taxon>
        <taxon>Geodermatophilales</taxon>
        <taxon>Geodermatophilaceae</taxon>
        <taxon>Modestobacter</taxon>
    </lineage>
</organism>
<keyword evidence="4" id="KW-0067">ATP-binding</keyword>
<dbReference type="Gene3D" id="3.40.50.300">
    <property type="entry name" value="P-loop containing nucleotide triphosphate hydrolases"/>
    <property type="match status" value="1"/>
</dbReference>
<sequence length="304" mass="32166">MPAVEMHAVSKSYARRGRPPQQALDSLELVVESGGVHGFLGPNGSGKTTTIRVLLGLIRPDAGDVRLLGRPVPDGLPQVIGSVGALVETPLFFPGFSGRRNLRLLAETAGVPRSRVEEVLETVELRDRADDRFKGYSLGMKQRLGIAAALLKSPQLLILDEPSNGLDPAGIRDVRELIRRLGRDGSTTVLLSSHLLAEIEQVADQVSIMARGRCIASGPVHEVLAGRSSGDVRVRVPDRAAATAVLTAAGFTVTPTEDALLVSAVPAPGEVTRVLAEHGHYLEELTPVAADLESAFLALTAEPA</sequence>
<dbReference type="STRING" id="1522368.IN07_17365"/>
<evidence type="ECO:0000259" key="5">
    <source>
        <dbReference type="PROSITE" id="PS50893"/>
    </source>
</evidence>
<dbReference type="Proteomes" id="UP000029713">
    <property type="component" value="Unassembled WGS sequence"/>
</dbReference>
<dbReference type="AlphaFoldDB" id="A0A098Y4U0"/>
<gene>
    <name evidence="6" type="ORF">IN07_17365</name>
</gene>
<comment type="caution">
    <text evidence="6">The sequence shown here is derived from an EMBL/GenBank/DDBJ whole genome shotgun (WGS) entry which is preliminary data.</text>
</comment>
<protein>
    <submittedName>
        <fullName evidence="6">ABC transporter</fullName>
    </submittedName>
</protein>
<keyword evidence="2" id="KW-0813">Transport</keyword>
<comment type="similarity">
    <text evidence="1">Belongs to the ABC transporter superfamily.</text>
</comment>
<keyword evidence="7" id="KW-1185">Reference proteome</keyword>
<reference evidence="6 7" key="1">
    <citation type="submission" date="2014-07" db="EMBL/GenBank/DDBJ databases">
        <title>Biosystematic studies on Modestobacter strains isolated from extreme hyper-arid desert soil and from historic building.</title>
        <authorList>
            <person name="Bukarasam K."/>
            <person name="Bull A."/>
            <person name="Girard G."/>
            <person name="van Wezel G."/>
            <person name="Goodfellow M."/>
        </authorList>
    </citation>
    <scope>NUCLEOTIDE SEQUENCE [LARGE SCALE GENOMIC DNA]</scope>
    <source>
        <strain evidence="6 7">KNN45-2b</strain>
    </source>
</reference>
<dbReference type="InterPro" id="IPR027417">
    <property type="entry name" value="P-loop_NTPase"/>
</dbReference>
<feature type="domain" description="ABC transporter" evidence="5">
    <location>
        <begin position="4"/>
        <end position="236"/>
    </location>
</feature>
<dbReference type="GO" id="GO:0005524">
    <property type="term" value="F:ATP binding"/>
    <property type="evidence" value="ECO:0007669"/>
    <property type="project" value="UniProtKB-KW"/>
</dbReference>
<evidence type="ECO:0000313" key="7">
    <source>
        <dbReference type="Proteomes" id="UP000029713"/>
    </source>
</evidence>
<evidence type="ECO:0000256" key="2">
    <source>
        <dbReference type="ARBA" id="ARBA00022448"/>
    </source>
</evidence>
<dbReference type="InterPro" id="IPR003439">
    <property type="entry name" value="ABC_transporter-like_ATP-bd"/>
</dbReference>